<gene>
    <name evidence="2" type="ORF">P5673_028684</name>
</gene>
<evidence type="ECO:0000313" key="2">
    <source>
        <dbReference type="EMBL" id="KAK2550626.1"/>
    </source>
</evidence>
<dbReference type="Proteomes" id="UP001249851">
    <property type="component" value="Unassembled WGS sequence"/>
</dbReference>
<name>A0AAD9PXF3_ACRCE</name>
<protein>
    <submittedName>
        <fullName evidence="2">Uncharacterized protein</fullName>
    </submittedName>
</protein>
<comment type="caution">
    <text evidence="2">The sequence shown here is derived from an EMBL/GenBank/DDBJ whole genome shotgun (WGS) entry which is preliminary data.</text>
</comment>
<evidence type="ECO:0000313" key="3">
    <source>
        <dbReference type="Proteomes" id="UP001249851"/>
    </source>
</evidence>
<dbReference type="AlphaFoldDB" id="A0AAD9PXF3"/>
<reference evidence="2" key="1">
    <citation type="journal article" date="2023" name="G3 (Bethesda)">
        <title>Whole genome assembly and annotation of the endangered Caribbean coral Acropora cervicornis.</title>
        <authorList>
            <person name="Selwyn J.D."/>
            <person name="Vollmer S.V."/>
        </authorList>
    </citation>
    <scope>NUCLEOTIDE SEQUENCE</scope>
    <source>
        <strain evidence="2">K2</strain>
    </source>
</reference>
<proteinExistence type="predicted"/>
<feature type="compositionally biased region" description="Basic and acidic residues" evidence="1">
    <location>
        <begin position="153"/>
        <end position="180"/>
    </location>
</feature>
<evidence type="ECO:0000256" key="1">
    <source>
        <dbReference type="SAM" id="MobiDB-lite"/>
    </source>
</evidence>
<sequence length="331" mass="38071">MAEKEVVHIVETKKERKIRNNLVKLKLFERIYFAISKIHHDCQLLEQFYDATSVTNQESIEEDQRLESPILGPSAVPLKSSRRSKPSKQVISRTVVYKEKHKPPKAEVTPQQEEDTEEESFDISPAQGTEAEVPGEEFVLEGGEATGSEIPEEDKNLVEETKIEEKNINENDKVDSGREEKTVKEKEVQIKVESEEPLIQVEIKKKIIPKIRGVARVNAAFKERAELAKRLQIVLKEAISDVIGQADIKIRKGIYFFALDLYNSFLILIHFEHSDSSIDFLAQYRLVDRSHLEMYGRAFTLEDEDEDGIITYEPQEQIGNVFKRLNAIIEY</sequence>
<organism evidence="2 3">
    <name type="scientific">Acropora cervicornis</name>
    <name type="common">Staghorn coral</name>
    <dbReference type="NCBI Taxonomy" id="6130"/>
    <lineage>
        <taxon>Eukaryota</taxon>
        <taxon>Metazoa</taxon>
        <taxon>Cnidaria</taxon>
        <taxon>Anthozoa</taxon>
        <taxon>Hexacorallia</taxon>
        <taxon>Scleractinia</taxon>
        <taxon>Astrocoeniina</taxon>
        <taxon>Acroporidae</taxon>
        <taxon>Acropora</taxon>
    </lineage>
</organism>
<accession>A0AAD9PXF3</accession>
<dbReference type="EMBL" id="JARQWQ010000108">
    <property type="protein sequence ID" value="KAK2550626.1"/>
    <property type="molecule type" value="Genomic_DNA"/>
</dbReference>
<feature type="compositionally biased region" description="Acidic residues" evidence="1">
    <location>
        <begin position="112"/>
        <end position="121"/>
    </location>
</feature>
<reference evidence="2" key="2">
    <citation type="journal article" date="2023" name="Science">
        <title>Genomic signatures of disease resistance in endangered staghorn corals.</title>
        <authorList>
            <person name="Vollmer S.V."/>
            <person name="Selwyn J.D."/>
            <person name="Despard B.A."/>
            <person name="Roesel C.L."/>
        </authorList>
    </citation>
    <scope>NUCLEOTIDE SEQUENCE</scope>
    <source>
        <strain evidence="2">K2</strain>
    </source>
</reference>
<feature type="region of interest" description="Disordered" evidence="1">
    <location>
        <begin position="60"/>
        <end position="180"/>
    </location>
</feature>
<keyword evidence="3" id="KW-1185">Reference proteome</keyword>